<name>A0AAD3H7F3_9STRA</name>
<feature type="region of interest" description="Disordered" evidence="1">
    <location>
        <begin position="1"/>
        <end position="46"/>
    </location>
</feature>
<proteinExistence type="predicted"/>
<keyword evidence="3" id="KW-1185">Reference proteome</keyword>
<dbReference type="EMBL" id="BLLK01000046">
    <property type="protein sequence ID" value="GFH53026.1"/>
    <property type="molecule type" value="Genomic_DNA"/>
</dbReference>
<comment type="caution">
    <text evidence="2">The sequence shown here is derived from an EMBL/GenBank/DDBJ whole genome shotgun (WGS) entry which is preliminary data.</text>
</comment>
<gene>
    <name evidence="2" type="ORF">CTEN210_09502</name>
</gene>
<dbReference type="AlphaFoldDB" id="A0AAD3H7F3"/>
<evidence type="ECO:0000256" key="1">
    <source>
        <dbReference type="SAM" id="MobiDB-lite"/>
    </source>
</evidence>
<protein>
    <submittedName>
        <fullName evidence="2">Uncharacterized protein</fullName>
    </submittedName>
</protein>
<sequence>MGKKSRKPSKAPSQQQQQQPAPAEPIAYPSDGPSEEELNSLQTSSSSLQAKLDQLTELALANNRVEFVKQFVPLDLSPADTDGFLADLTTAPEAEGQWRNLIAEIAAISAGRGVDKIEGDQVSNAVFFFRHPLYEKCDREVSFIFKNGEWRAEG</sequence>
<feature type="compositionally biased region" description="Low complexity" evidence="1">
    <location>
        <begin position="10"/>
        <end position="21"/>
    </location>
</feature>
<evidence type="ECO:0000313" key="2">
    <source>
        <dbReference type="EMBL" id="GFH53026.1"/>
    </source>
</evidence>
<dbReference type="Proteomes" id="UP001054902">
    <property type="component" value="Unassembled WGS sequence"/>
</dbReference>
<accession>A0AAD3H7F3</accession>
<organism evidence="2 3">
    <name type="scientific">Chaetoceros tenuissimus</name>
    <dbReference type="NCBI Taxonomy" id="426638"/>
    <lineage>
        <taxon>Eukaryota</taxon>
        <taxon>Sar</taxon>
        <taxon>Stramenopiles</taxon>
        <taxon>Ochrophyta</taxon>
        <taxon>Bacillariophyta</taxon>
        <taxon>Coscinodiscophyceae</taxon>
        <taxon>Chaetocerotophycidae</taxon>
        <taxon>Chaetocerotales</taxon>
        <taxon>Chaetocerotaceae</taxon>
        <taxon>Chaetoceros</taxon>
    </lineage>
</organism>
<evidence type="ECO:0000313" key="3">
    <source>
        <dbReference type="Proteomes" id="UP001054902"/>
    </source>
</evidence>
<reference evidence="2 3" key="1">
    <citation type="journal article" date="2021" name="Sci. Rep.">
        <title>The genome of the diatom Chaetoceros tenuissimus carries an ancient integrated fragment of an extant virus.</title>
        <authorList>
            <person name="Hongo Y."/>
            <person name="Kimura K."/>
            <person name="Takaki Y."/>
            <person name="Yoshida Y."/>
            <person name="Baba S."/>
            <person name="Kobayashi G."/>
            <person name="Nagasaki K."/>
            <person name="Hano T."/>
            <person name="Tomaru Y."/>
        </authorList>
    </citation>
    <scope>NUCLEOTIDE SEQUENCE [LARGE SCALE GENOMIC DNA]</scope>
    <source>
        <strain evidence="2 3">NIES-3715</strain>
    </source>
</reference>